<protein>
    <submittedName>
        <fullName evidence="1">Uncharacterized protein</fullName>
    </submittedName>
</protein>
<keyword evidence="2" id="KW-1185">Reference proteome</keyword>
<organism evidence="1 2">
    <name type="scientific">Thermoflavimicrobium dichotomicum</name>
    <dbReference type="NCBI Taxonomy" id="46223"/>
    <lineage>
        <taxon>Bacteria</taxon>
        <taxon>Bacillati</taxon>
        <taxon>Bacillota</taxon>
        <taxon>Bacilli</taxon>
        <taxon>Bacillales</taxon>
        <taxon>Thermoactinomycetaceae</taxon>
        <taxon>Thermoflavimicrobium</taxon>
    </lineage>
</organism>
<dbReference type="Proteomes" id="UP000199545">
    <property type="component" value="Unassembled WGS sequence"/>
</dbReference>
<evidence type="ECO:0000313" key="1">
    <source>
        <dbReference type="EMBL" id="SFJ45329.1"/>
    </source>
</evidence>
<reference evidence="1 2" key="1">
    <citation type="submission" date="2016-10" db="EMBL/GenBank/DDBJ databases">
        <authorList>
            <person name="de Groot N.N."/>
        </authorList>
    </citation>
    <scope>NUCLEOTIDE SEQUENCE [LARGE SCALE GENOMIC DNA]</scope>
    <source>
        <strain evidence="1 2">DSM 44778</strain>
    </source>
</reference>
<proteinExistence type="predicted"/>
<accession>A0A1I3RHZ3</accession>
<dbReference type="EMBL" id="FORR01000010">
    <property type="protein sequence ID" value="SFJ45329.1"/>
    <property type="molecule type" value="Genomic_DNA"/>
</dbReference>
<dbReference type="RefSeq" id="WP_281244560.1">
    <property type="nucleotide sequence ID" value="NZ_FORR01000010.1"/>
</dbReference>
<sequence length="40" mass="5072">MYNIYVIEQLTKMKVEERITEVQHRYKEEKSKNTKNRRKE</sequence>
<name>A0A1I3RHZ3_9BACL</name>
<dbReference type="AlphaFoldDB" id="A0A1I3RHZ3"/>
<evidence type="ECO:0000313" key="2">
    <source>
        <dbReference type="Proteomes" id="UP000199545"/>
    </source>
</evidence>
<gene>
    <name evidence="1" type="ORF">SAMN05421852_1107</name>
</gene>